<proteinExistence type="inferred from homology"/>
<dbReference type="Gene3D" id="3.40.50.300">
    <property type="entry name" value="P-loop containing nucleotide triphosphate hydrolases"/>
    <property type="match status" value="1"/>
</dbReference>
<comment type="similarity">
    <text evidence="1">Belongs to the sulfotransferase 1 family.</text>
</comment>
<name>A0A3B0ZE94_9ZZZZ</name>
<dbReference type="Pfam" id="PF00685">
    <property type="entry name" value="Sulfotransfer_1"/>
    <property type="match status" value="1"/>
</dbReference>
<dbReference type="SUPFAM" id="SSF52540">
    <property type="entry name" value="P-loop containing nucleoside triphosphate hydrolases"/>
    <property type="match status" value="1"/>
</dbReference>
<sequence length="283" mass="33410">MKRDIDKKWGTANLTHDPVCLANFKPRPTDILITTAPKAGTTWMQQILYQLHTRGNVEFKFINEVVPWLELPRKNSNTEERLTYYETLENPRIFKTHCTYPQTPGSHIVQLILSSRDPRDCCVSFYHHIMDMTDEAIKEANIERPASFDEYFERWIAHGSWFRNIESWWPHKDDSNLLWLRYQDMKQDLPKTLNSILSFLQWQCTPQEMEKILHYTSFEWMKAHSEKFSNQINYNTVGFKPGGFIRKGKVGDYKTLLKPEQESTILDKAAATLPRDCLDFLEL</sequence>
<keyword evidence="2" id="KW-0808">Transferase</keyword>
<dbReference type="EMBL" id="UOFO01000048">
    <property type="protein sequence ID" value="VAW84579.1"/>
    <property type="molecule type" value="Genomic_DNA"/>
</dbReference>
<dbReference type="InterPro" id="IPR000863">
    <property type="entry name" value="Sulfotransferase_dom"/>
</dbReference>
<gene>
    <name evidence="4" type="ORF">MNBD_GAMMA16-526</name>
</gene>
<evidence type="ECO:0000256" key="2">
    <source>
        <dbReference type="ARBA" id="ARBA00022679"/>
    </source>
</evidence>
<evidence type="ECO:0000259" key="3">
    <source>
        <dbReference type="Pfam" id="PF00685"/>
    </source>
</evidence>
<dbReference type="PANTHER" id="PTHR11783">
    <property type="entry name" value="SULFOTRANSFERASE SULT"/>
    <property type="match status" value="1"/>
</dbReference>
<reference evidence="4" key="1">
    <citation type="submission" date="2018-06" db="EMBL/GenBank/DDBJ databases">
        <authorList>
            <person name="Zhirakovskaya E."/>
        </authorList>
    </citation>
    <scope>NUCLEOTIDE SEQUENCE</scope>
</reference>
<protein>
    <recommendedName>
        <fullName evidence="3">Sulfotransferase domain-containing protein</fullName>
    </recommendedName>
</protein>
<dbReference type="InterPro" id="IPR027417">
    <property type="entry name" value="P-loop_NTPase"/>
</dbReference>
<dbReference type="GO" id="GO:0008146">
    <property type="term" value="F:sulfotransferase activity"/>
    <property type="evidence" value="ECO:0007669"/>
    <property type="project" value="InterPro"/>
</dbReference>
<dbReference type="AlphaFoldDB" id="A0A3B0ZE94"/>
<organism evidence="4">
    <name type="scientific">hydrothermal vent metagenome</name>
    <dbReference type="NCBI Taxonomy" id="652676"/>
    <lineage>
        <taxon>unclassified sequences</taxon>
        <taxon>metagenomes</taxon>
        <taxon>ecological metagenomes</taxon>
    </lineage>
</organism>
<evidence type="ECO:0000256" key="1">
    <source>
        <dbReference type="ARBA" id="ARBA00005771"/>
    </source>
</evidence>
<evidence type="ECO:0000313" key="4">
    <source>
        <dbReference type="EMBL" id="VAW84579.1"/>
    </source>
</evidence>
<accession>A0A3B0ZE94</accession>
<feature type="domain" description="Sulfotransferase" evidence="3">
    <location>
        <begin position="28"/>
        <end position="264"/>
    </location>
</feature>